<evidence type="ECO:0000256" key="1">
    <source>
        <dbReference type="SAM" id="Phobius"/>
    </source>
</evidence>
<feature type="transmembrane region" description="Helical" evidence="1">
    <location>
        <begin position="328"/>
        <end position="354"/>
    </location>
</feature>
<proteinExistence type="predicted"/>
<feature type="transmembrane region" description="Helical" evidence="1">
    <location>
        <begin position="374"/>
        <end position="394"/>
    </location>
</feature>
<comment type="caution">
    <text evidence="2">The sequence shown here is derived from an EMBL/GenBank/DDBJ whole genome shotgun (WGS) entry which is preliminary data.</text>
</comment>
<keyword evidence="1" id="KW-0472">Membrane</keyword>
<keyword evidence="1" id="KW-1133">Transmembrane helix</keyword>
<protein>
    <recommendedName>
        <fullName evidence="4">Glycosyltransferase RgtA/B/C/D-like domain-containing protein</fullName>
    </recommendedName>
</protein>
<feature type="transmembrane region" description="Helical" evidence="1">
    <location>
        <begin position="138"/>
        <end position="154"/>
    </location>
</feature>
<gene>
    <name evidence="2" type="ORF">ACFQO1_12060</name>
</gene>
<feature type="transmembrane region" description="Helical" evidence="1">
    <location>
        <begin position="160"/>
        <end position="191"/>
    </location>
</feature>
<evidence type="ECO:0000313" key="2">
    <source>
        <dbReference type="EMBL" id="MFC7358425.1"/>
    </source>
</evidence>
<dbReference type="RefSeq" id="WP_380218393.1">
    <property type="nucleotide sequence ID" value="NZ_JBHTBN010000006.1"/>
</dbReference>
<dbReference type="EMBL" id="JBHTBN010000006">
    <property type="protein sequence ID" value="MFC7358425.1"/>
    <property type="molecule type" value="Genomic_DNA"/>
</dbReference>
<feature type="transmembrane region" description="Helical" evidence="1">
    <location>
        <begin position="87"/>
        <end position="103"/>
    </location>
</feature>
<organism evidence="2 3">
    <name type="scientific">Jejudonia soesokkakensis</name>
    <dbReference type="NCBI Taxonomy" id="1323432"/>
    <lineage>
        <taxon>Bacteria</taxon>
        <taxon>Pseudomonadati</taxon>
        <taxon>Bacteroidota</taxon>
        <taxon>Flavobacteriia</taxon>
        <taxon>Flavobacteriales</taxon>
        <taxon>Flavobacteriaceae</taxon>
        <taxon>Jejudonia</taxon>
    </lineage>
</organism>
<keyword evidence="1" id="KW-0812">Transmembrane</keyword>
<evidence type="ECO:0008006" key="4">
    <source>
        <dbReference type="Google" id="ProtNLM"/>
    </source>
</evidence>
<feature type="transmembrane region" description="Helical" evidence="1">
    <location>
        <begin position="275"/>
        <end position="292"/>
    </location>
</feature>
<sequence>MRVNTTLTARIFQVLFYGLCVLYIIFYMPYGLEGTDTGYIFGSSWNIYNGELPHRDFIYTRPAIPAFFHTIFLFISETYGYVLDRSFFYIQVFFYSFLGAKLLTEHFSIESKTTLYYLAIIGALVSIHNYPPMGWNTIDGIFFWMIGIFLFLKLKTSKLALFFGVLFMILGTFSKQSFYFMPFFLGLYLLLTKDWYRLKYYILFGVLWLGLYIGFKALTGSLTPLLEQTFTRTEGGSLYSAGVRSYWLAVKFNYAYIALAIFMALMGLFLGKRKLGYLVLNIIIITAFISMYQQEDSIRVVKSSLLQVLFIIAVIHGLFMLRKNTKYLLLFLLLSLSWSASISGGFKTPILFSLPIVFGLYDLYFTKDRSENKITYSVYGLTIIGFLVTFFIGYQTIYRDSDREQLTYSMGEIFPQLTTIKSDQETYEKYTELKELASEYSNFTVLPTVTLAHYLTKTVNPIGTDWPHDVEINYKAKDLFSELKAKNSVVFIEKTEFSEKDFMDYELLKLVKANWYLIEETNQFEVYSPSLKR</sequence>
<accession>A0ABW2MXU3</accession>
<reference evidence="3" key="1">
    <citation type="journal article" date="2019" name="Int. J. Syst. Evol. Microbiol.">
        <title>The Global Catalogue of Microorganisms (GCM) 10K type strain sequencing project: providing services to taxonomists for standard genome sequencing and annotation.</title>
        <authorList>
            <consortium name="The Broad Institute Genomics Platform"/>
            <consortium name="The Broad Institute Genome Sequencing Center for Infectious Disease"/>
            <person name="Wu L."/>
            <person name="Ma J."/>
        </authorList>
    </citation>
    <scope>NUCLEOTIDE SEQUENCE [LARGE SCALE GENOMIC DNA]</scope>
    <source>
        <strain evidence="3">CGMCC 1.16306</strain>
    </source>
</reference>
<dbReference type="Proteomes" id="UP001596415">
    <property type="component" value="Unassembled WGS sequence"/>
</dbReference>
<feature type="transmembrane region" description="Helical" evidence="1">
    <location>
        <begin position="304"/>
        <end position="321"/>
    </location>
</feature>
<feature type="transmembrane region" description="Helical" evidence="1">
    <location>
        <begin position="58"/>
        <end position="75"/>
    </location>
</feature>
<keyword evidence="3" id="KW-1185">Reference proteome</keyword>
<evidence type="ECO:0000313" key="3">
    <source>
        <dbReference type="Proteomes" id="UP001596415"/>
    </source>
</evidence>
<feature type="transmembrane region" description="Helical" evidence="1">
    <location>
        <begin position="252"/>
        <end position="270"/>
    </location>
</feature>
<name>A0ABW2MXU3_9FLAO</name>
<feature type="transmembrane region" description="Helical" evidence="1">
    <location>
        <begin position="12"/>
        <end position="30"/>
    </location>
</feature>
<feature type="transmembrane region" description="Helical" evidence="1">
    <location>
        <begin position="198"/>
        <end position="215"/>
    </location>
</feature>